<organism evidence="1 2">
    <name type="scientific">Coemansia helicoidea</name>
    <dbReference type="NCBI Taxonomy" id="1286919"/>
    <lineage>
        <taxon>Eukaryota</taxon>
        <taxon>Fungi</taxon>
        <taxon>Fungi incertae sedis</taxon>
        <taxon>Zoopagomycota</taxon>
        <taxon>Kickxellomycotina</taxon>
        <taxon>Kickxellomycetes</taxon>
        <taxon>Kickxellales</taxon>
        <taxon>Kickxellaceae</taxon>
        <taxon>Coemansia</taxon>
    </lineage>
</organism>
<evidence type="ECO:0000313" key="2">
    <source>
        <dbReference type="Proteomes" id="UP001140087"/>
    </source>
</evidence>
<reference evidence="1" key="1">
    <citation type="submission" date="2022-07" db="EMBL/GenBank/DDBJ databases">
        <title>Phylogenomic reconstructions and comparative analyses of Kickxellomycotina fungi.</title>
        <authorList>
            <person name="Reynolds N.K."/>
            <person name="Stajich J.E."/>
            <person name="Barry K."/>
            <person name="Grigoriev I.V."/>
            <person name="Crous P."/>
            <person name="Smith M.E."/>
        </authorList>
    </citation>
    <scope>NUCLEOTIDE SEQUENCE</scope>
    <source>
        <strain evidence="1">BCRC 34780</strain>
    </source>
</reference>
<gene>
    <name evidence="1" type="ORF">H4R21_001380</name>
</gene>
<accession>A0ACC1LC67</accession>
<proteinExistence type="predicted"/>
<sequence length="658" mass="71430">MIWSALFGQRPTVTCWFCHTQTQLSRDGVDTSDDWHCRSCDNRNSRDAHGNLVDAWPDMYREAPRALRTQQPRRGGPDGRALFCVPCQRNQELVREMLAAYLPDEDDPDYQKQFDGADEYAQAVRQRYPQVCRRCQVMVDERLQQQAQWMHRRELGSALRRSDHSRSQPMRVLPSLRRRRAVLAWWVCAVVAAAVCVVAPCAWYICLFVGAQLPEGTAGPAGLGIAALTYVLRVFNPLWFSAAKQRGARVAGLPAYRRTVAYLALLRLLAAVLQTTVDYPPALAAALLADVVLCVRAARSVHLSSGRRPPSRQNRPPDGHVERPADAHPNSDSESTALATDRTAEAALSSLKSLTFGASEANMDQDDNMLGADFGLALPDPWQQRPLVPAWGRRLHTLDDEDEGDAMATAILPGLDTLSFGARREPMAAAASSSVDDELSALLGGGSSGGAGGLFKRANTSSVHSSLAPRRPFEARVFNPNRTTGLESRMSAFSIDDDDDDDIDQGPFGGVAIDSRLLAAAGRLAAPRVIAALAVLASWAGAPRAPALLLWLPRLLLLGTVCAALLATPRSAAGRRVCGGAVLACLVLAPAWITTRHVDPPTAPLARWSQARQRAGWHLRSFLLHRSEAGGDHVQPLPLFIQLDCAAELAGIAFLALC</sequence>
<protein>
    <submittedName>
        <fullName evidence="1">Uncharacterized protein</fullName>
    </submittedName>
</protein>
<evidence type="ECO:0000313" key="1">
    <source>
        <dbReference type="EMBL" id="KAJ2805125.1"/>
    </source>
</evidence>
<dbReference type="Proteomes" id="UP001140087">
    <property type="component" value="Unassembled WGS sequence"/>
</dbReference>
<comment type="caution">
    <text evidence="1">The sequence shown here is derived from an EMBL/GenBank/DDBJ whole genome shotgun (WGS) entry which is preliminary data.</text>
</comment>
<dbReference type="EMBL" id="JANBUN010000278">
    <property type="protein sequence ID" value="KAJ2805125.1"/>
    <property type="molecule type" value="Genomic_DNA"/>
</dbReference>
<name>A0ACC1LC67_9FUNG</name>
<keyword evidence="2" id="KW-1185">Reference proteome</keyword>